<name>S8CIG6_9LAMI</name>
<reference evidence="1 2" key="1">
    <citation type="journal article" date="2013" name="BMC Genomics">
        <title>The miniature genome of a carnivorous plant Genlisea aurea contains a low number of genes and short non-coding sequences.</title>
        <authorList>
            <person name="Leushkin E.V."/>
            <person name="Sutormin R.A."/>
            <person name="Nabieva E.R."/>
            <person name="Penin A.A."/>
            <person name="Kondrashov A.S."/>
            <person name="Logacheva M.D."/>
        </authorList>
    </citation>
    <scope>NUCLEOTIDE SEQUENCE [LARGE SCALE GENOMIC DNA]</scope>
</reference>
<protein>
    <recommendedName>
        <fullName evidence="3">Response regulatory domain-containing protein</fullName>
    </recommendedName>
</protein>
<accession>S8CIG6</accession>
<gene>
    <name evidence="1" type="ORF">M569_10331</name>
</gene>
<sequence length="209" mass="23210">MDSGSNSTSTNSEINANSSRNLQFLAVESSPRSLSELTTMLVKANYEGKTCTTLDRAFKLVQDKPSDGFDFLVCDSVSALRQLELVELISSKFDVIVVVVLRDDEKLEPATEKRLKDSECYCCTVAESSGLVEMIPLLVSGKRNPPAASSESKTQSDDAVVESSSVHKKKRLVWDPELNSRFLRAIQQLESNSKSFDLLFILLFDIQIF</sequence>
<evidence type="ECO:0000313" key="2">
    <source>
        <dbReference type="Proteomes" id="UP000015453"/>
    </source>
</evidence>
<dbReference type="EMBL" id="AUSU01004815">
    <property type="protein sequence ID" value="EPS64451.1"/>
    <property type="molecule type" value="Genomic_DNA"/>
</dbReference>
<organism evidence="1 2">
    <name type="scientific">Genlisea aurea</name>
    <dbReference type="NCBI Taxonomy" id="192259"/>
    <lineage>
        <taxon>Eukaryota</taxon>
        <taxon>Viridiplantae</taxon>
        <taxon>Streptophyta</taxon>
        <taxon>Embryophyta</taxon>
        <taxon>Tracheophyta</taxon>
        <taxon>Spermatophyta</taxon>
        <taxon>Magnoliopsida</taxon>
        <taxon>eudicotyledons</taxon>
        <taxon>Gunneridae</taxon>
        <taxon>Pentapetalae</taxon>
        <taxon>asterids</taxon>
        <taxon>lamiids</taxon>
        <taxon>Lamiales</taxon>
        <taxon>Lentibulariaceae</taxon>
        <taxon>Genlisea</taxon>
    </lineage>
</organism>
<dbReference type="Proteomes" id="UP000015453">
    <property type="component" value="Unassembled WGS sequence"/>
</dbReference>
<evidence type="ECO:0000313" key="1">
    <source>
        <dbReference type="EMBL" id="EPS64451.1"/>
    </source>
</evidence>
<keyword evidence="2" id="KW-1185">Reference proteome</keyword>
<comment type="caution">
    <text evidence="1">The sequence shown here is derived from an EMBL/GenBank/DDBJ whole genome shotgun (WGS) entry which is preliminary data.</text>
</comment>
<proteinExistence type="predicted"/>
<evidence type="ECO:0008006" key="3">
    <source>
        <dbReference type="Google" id="ProtNLM"/>
    </source>
</evidence>
<dbReference type="AlphaFoldDB" id="S8CIG6"/>